<feature type="transmembrane region" description="Helical" evidence="1">
    <location>
        <begin position="194"/>
        <end position="216"/>
    </location>
</feature>
<dbReference type="Proteomes" id="UP001158576">
    <property type="component" value="Chromosome XSR"/>
</dbReference>
<gene>
    <name evidence="2" type="ORF">OKIOD_LOCUS7245</name>
</gene>
<evidence type="ECO:0000256" key="1">
    <source>
        <dbReference type="SAM" id="Phobius"/>
    </source>
</evidence>
<keyword evidence="3" id="KW-1185">Reference proteome</keyword>
<evidence type="ECO:0000313" key="2">
    <source>
        <dbReference type="EMBL" id="CAG5098461.1"/>
    </source>
</evidence>
<dbReference type="EMBL" id="OU015569">
    <property type="protein sequence ID" value="CAG5098461.1"/>
    <property type="molecule type" value="Genomic_DNA"/>
</dbReference>
<feature type="transmembrane region" description="Helical" evidence="1">
    <location>
        <begin position="228"/>
        <end position="247"/>
    </location>
</feature>
<keyword evidence="1" id="KW-0472">Membrane</keyword>
<keyword evidence="1" id="KW-1133">Transmembrane helix</keyword>
<evidence type="ECO:0000313" key="3">
    <source>
        <dbReference type="Proteomes" id="UP001158576"/>
    </source>
</evidence>
<feature type="transmembrane region" description="Helical" evidence="1">
    <location>
        <begin position="77"/>
        <end position="96"/>
    </location>
</feature>
<feature type="transmembrane region" description="Helical" evidence="1">
    <location>
        <begin position="116"/>
        <end position="138"/>
    </location>
</feature>
<feature type="transmembrane region" description="Helical" evidence="1">
    <location>
        <begin position="150"/>
        <end position="174"/>
    </location>
</feature>
<feature type="transmembrane region" description="Helical" evidence="1">
    <location>
        <begin position="51"/>
        <end position="70"/>
    </location>
</feature>
<proteinExistence type="predicted"/>
<organism evidence="2 3">
    <name type="scientific">Oikopleura dioica</name>
    <name type="common">Tunicate</name>
    <dbReference type="NCBI Taxonomy" id="34765"/>
    <lineage>
        <taxon>Eukaryota</taxon>
        <taxon>Metazoa</taxon>
        <taxon>Chordata</taxon>
        <taxon>Tunicata</taxon>
        <taxon>Appendicularia</taxon>
        <taxon>Copelata</taxon>
        <taxon>Oikopleuridae</taxon>
        <taxon>Oikopleura</taxon>
    </lineage>
</organism>
<protein>
    <submittedName>
        <fullName evidence="2">Oidioi.mRNA.OKI2018_I69.XSR.g15687.t1.cds</fullName>
    </submittedName>
</protein>
<sequence>MVIDKKQIKKLKSLKWLHPHSVFGVLTFIMGLIITASSIFGNYLLVGSHFLHIYLLSCALNSIFGVRILQGSPDVRLGFKFGISLQLCLCYVSFRLRPKNLHFSYNLVPLNLLDKIIATYFLILVFYSIVGGIHICFTGKDLAGNKTPRVVCGIMFLGGLGILFMSLYPLQLAFQGESWLTCIEDKYPFQRQGFAGYVYVPTTWAVAIIFFGVTLVMRKIVTVEQLNYFGITSVVLVLITTVILQEYHIPFISTQKLFIPCGTPEENSWSAWASESLDFSAGAQKIWANILGRPLQYPSWFKDEL</sequence>
<accession>A0ABN7SIR0</accession>
<keyword evidence="1" id="KW-0812">Transmembrane</keyword>
<feature type="transmembrane region" description="Helical" evidence="1">
    <location>
        <begin position="21"/>
        <end position="45"/>
    </location>
</feature>
<name>A0ABN7SIR0_OIKDI</name>
<reference evidence="2 3" key="1">
    <citation type="submission" date="2021-04" db="EMBL/GenBank/DDBJ databases">
        <authorList>
            <person name="Bliznina A."/>
        </authorList>
    </citation>
    <scope>NUCLEOTIDE SEQUENCE [LARGE SCALE GENOMIC DNA]</scope>
</reference>